<keyword evidence="2" id="KW-0812">Transmembrane</keyword>
<reference evidence="3" key="1">
    <citation type="submission" date="2015-12" db="EMBL/GenBank/DDBJ databases">
        <title>Update maize B73 reference genome by single molecule sequencing technologies.</title>
        <authorList>
            <consortium name="Maize Genome Sequencing Project"/>
            <person name="Ware D."/>
        </authorList>
    </citation>
    <scope>NUCLEOTIDE SEQUENCE</scope>
    <source>
        <tissue evidence="3">Seedling</tissue>
    </source>
</reference>
<proteinExistence type="predicted"/>
<feature type="region of interest" description="Disordered" evidence="1">
    <location>
        <begin position="162"/>
        <end position="195"/>
    </location>
</feature>
<feature type="transmembrane region" description="Helical" evidence="2">
    <location>
        <begin position="37"/>
        <end position="58"/>
    </location>
</feature>
<dbReference type="EMBL" id="CM000784">
    <property type="protein sequence ID" value="AQL00391.1"/>
    <property type="molecule type" value="Genomic_DNA"/>
</dbReference>
<evidence type="ECO:0000256" key="1">
    <source>
        <dbReference type="SAM" id="MobiDB-lite"/>
    </source>
</evidence>
<evidence type="ECO:0000256" key="2">
    <source>
        <dbReference type="SAM" id="Phobius"/>
    </source>
</evidence>
<dbReference type="AlphaFoldDB" id="A0A1D6GBC8"/>
<evidence type="ECO:0000313" key="3">
    <source>
        <dbReference type="EMBL" id="AQL00391.1"/>
    </source>
</evidence>
<dbReference type="InParanoid" id="A0A1D6GBC8"/>
<keyword evidence="2" id="KW-0472">Membrane</keyword>
<protein>
    <submittedName>
        <fullName evidence="3">Uncharacterized protein</fullName>
    </submittedName>
</protein>
<feature type="compositionally biased region" description="Gly residues" evidence="1">
    <location>
        <begin position="164"/>
        <end position="176"/>
    </location>
</feature>
<name>A0A1D6GBC8_MAIZE</name>
<accession>A0A1D6GBC8</accession>
<keyword evidence="2" id="KW-1133">Transmembrane helix</keyword>
<organism evidence="3">
    <name type="scientific">Zea mays</name>
    <name type="common">Maize</name>
    <dbReference type="NCBI Taxonomy" id="4577"/>
    <lineage>
        <taxon>Eukaryota</taxon>
        <taxon>Viridiplantae</taxon>
        <taxon>Streptophyta</taxon>
        <taxon>Embryophyta</taxon>
        <taxon>Tracheophyta</taxon>
        <taxon>Spermatophyta</taxon>
        <taxon>Magnoliopsida</taxon>
        <taxon>Liliopsida</taxon>
        <taxon>Poales</taxon>
        <taxon>Poaceae</taxon>
        <taxon>PACMAD clade</taxon>
        <taxon>Panicoideae</taxon>
        <taxon>Andropogonodae</taxon>
        <taxon>Andropogoneae</taxon>
        <taxon>Tripsacinae</taxon>
        <taxon>Zea</taxon>
    </lineage>
</organism>
<sequence length="209" mass="21581">MEELPYETQHLSVCKINSTSEIINLKIELTNARRVKLVGVALIVFSLWTNIYGVVGVWKGFFSGRADAYYGGCVGFGAEDGRGSPRGRRVQWSGAGEGECRHHGAVLFGEGAAATGGCAGAGKGGGQHGNIPECRVREVAVHAMGDVGENRCVADGGADARTGLGSGGQPWGGGVGSPPRAREGRSPMARNVDGCGSPGKRALMVDLVV</sequence>
<gene>
    <name evidence="3" type="ORF">ZEAMMB73_Zm00001d012716</name>
</gene>